<keyword evidence="3" id="KW-1185">Reference proteome</keyword>
<sequence>MKNLKLLVFVIAMSSSFLTFAQDDEQSNTNESTETLDTSKPTNFYSFLDNTLEYSSQENQNVYGYRGKLTLALSEAHMVLVEAPLLYNDRTSKFGLGDLRARYFFLPYKNYDKTIGAFGASIDVFAPTGSFENGLGSGRFIVSPGLTVGIMAADWIQFFPIASYQYASKPTYNNPSPAADVATHGFSFQVITPIIFSEKFFMQVTPVLKLNNFNDERQDRFEQEVFAAYTLNPKMQLTAFYSGKFEDKNHTVSAGLSVFF</sequence>
<feature type="signal peptide" evidence="1">
    <location>
        <begin position="1"/>
        <end position="21"/>
    </location>
</feature>
<dbReference type="EMBL" id="BMWZ01000001">
    <property type="protein sequence ID" value="GGZ71788.1"/>
    <property type="molecule type" value="Genomic_DNA"/>
</dbReference>
<comment type="caution">
    <text evidence="2">The sequence shown here is derived from an EMBL/GenBank/DDBJ whole genome shotgun (WGS) entry which is preliminary data.</text>
</comment>
<feature type="chain" id="PRO_5037322036" description="Transporter" evidence="1">
    <location>
        <begin position="22"/>
        <end position="260"/>
    </location>
</feature>
<reference evidence="2" key="2">
    <citation type="submission" date="2020-09" db="EMBL/GenBank/DDBJ databases">
        <authorList>
            <person name="Sun Q."/>
            <person name="Kim S."/>
        </authorList>
    </citation>
    <scope>NUCLEOTIDE SEQUENCE</scope>
    <source>
        <strain evidence="2">KCTC 12710</strain>
    </source>
</reference>
<reference evidence="2" key="1">
    <citation type="journal article" date="2014" name="Int. J. Syst. Evol. Microbiol.">
        <title>Complete genome sequence of Corynebacterium casei LMG S-19264T (=DSM 44701T), isolated from a smear-ripened cheese.</title>
        <authorList>
            <consortium name="US DOE Joint Genome Institute (JGI-PGF)"/>
            <person name="Walter F."/>
            <person name="Albersmeier A."/>
            <person name="Kalinowski J."/>
            <person name="Ruckert C."/>
        </authorList>
    </citation>
    <scope>NUCLEOTIDE SEQUENCE</scope>
    <source>
        <strain evidence="2">KCTC 12710</strain>
    </source>
</reference>
<evidence type="ECO:0000313" key="2">
    <source>
        <dbReference type="EMBL" id="GGZ71788.1"/>
    </source>
</evidence>
<proteinExistence type="predicted"/>
<evidence type="ECO:0008006" key="4">
    <source>
        <dbReference type="Google" id="ProtNLM"/>
    </source>
</evidence>
<name>A0A918QUU4_9FLAO</name>
<dbReference type="Pfam" id="PF13557">
    <property type="entry name" value="Phenol_MetA_deg"/>
    <property type="match status" value="1"/>
</dbReference>
<dbReference type="Proteomes" id="UP000636004">
    <property type="component" value="Unassembled WGS sequence"/>
</dbReference>
<protein>
    <recommendedName>
        <fullName evidence="4">Transporter</fullName>
    </recommendedName>
</protein>
<gene>
    <name evidence="2" type="ORF">GCM10007028_06440</name>
</gene>
<dbReference type="InterPro" id="IPR025737">
    <property type="entry name" value="FApF"/>
</dbReference>
<evidence type="ECO:0000313" key="3">
    <source>
        <dbReference type="Proteomes" id="UP000636004"/>
    </source>
</evidence>
<dbReference type="AlphaFoldDB" id="A0A918QUU4"/>
<evidence type="ECO:0000256" key="1">
    <source>
        <dbReference type="SAM" id="SignalP"/>
    </source>
</evidence>
<accession>A0A918QUU4</accession>
<dbReference type="RefSeq" id="WP_189359313.1">
    <property type="nucleotide sequence ID" value="NZ_BMWZ01000001.1"/>
</dbReference>
<keyword evidence="1" id="KW-0732">Signal</keyword>
<organism evidence="2 3">
    <name type="scientific">Algibacter mikhailovii</name>
    <dbReference type="NCBI Taxonomy" id="425498"/>
    <lineage>
        <taxon>Bacteria</taxon>
        <taxon>Pseudomonadati</taxon>
        <taxon>Bacteroidota</taxon>
        <taxon>Flavobacteriia</taxon>
        <taxon>Flavobacteriales</taxon>
        <taxon>Flavobacteriaceae</taxon>
        <taxon>Algibacter</taxon>
    </lineage>
</organism>